<dbReference type="PANTHER" id="PTHR10340:SF57">
    <property type="entry name" value="METALLOPHOS DOMAIN-CONTAINING PROTEIN"/>
    <property type="match status" value="1"/>
</dbReference>
<feature type="transmembrane region" description="Helical" evidence="4">
    <location>
        <begin position="561"/>
        <end position="581"/>
    </location>
</feature>
<evidence type="ECO:0000256" key="3">
    <source>
        <dbReference type="SAM" id="MobiDB-lite"/>
    </source>
</evidence>
<dbReference type="Pfam" id="PF19272">
    <property type="entry name" value="ASMase_C"/>
    <property type="match status" value="1"/>
</dbReference>
<keyword evidence="7" id="KW-1185">Reference proteome</keyword>
<dbReference type="GO" id="GO:0008081">
    <property type="term" value="F:phosphoric diester hydrolase activity"/>
    <property type="evidence" value="ECO:0007669"/>
    <property type="project" value="TreeGrafter"/>
</dbReference>
<dbReference type="FunCoup" id="A0A6I8U1C1">
    <property type="interactions" value="2"/>
</dbReference>
<evidence type="ECO:0000313" key="6">
    <source>
        <dbReference type="EnsemblMetazoa" id="AAEL022465-PA"/>
    </source>
</evidence>
<reference evidence="6 7" key="1">
    <citation type="submission" date="2017-06" db="EMBL/GenBank/DDBJ databases">
        <title>Aedes aegypti genome working group (AGWG) sequencing and assembly.</title>
        <authorList>
            <consortium name="Aedes aegypti Genome Working Group (AGWG)"/>
            <person name="Matthews B.J."/>
        </authorList>
    </citation>
    <scope>NUCLEOTIDE SEQUENCE [LARGE SCALE GENOMIC DNA]</scope>
    <source>
        <strain evidence="6 7">LVP_AGWG</strain>
    </source>
</reference>
<dbReference type="AlphaFoldDB" id="A0A6I8U1C1"/>
<sequence length="641" mass="70810">MKHNGLPGRLKMDLHRRLKVFRVVALTWVCFIAIYCVKLTEAKIGYFWHITDLHFDSYYSTKGDILRSCWANEFSSSSSNTKKPGPFGDYMCDSPWSLLESASQAMKSKQGDNVEFVLWTGDGLSHGAKRLHEAARMELLRNVTELLSRTFPSQFVFPVVGHDDGTLNFGQLGELWRHWLPSEALQTFEKGGYYSIEQKRSNLRIIALNTNFMRHDPKYSQSHSSAVKQRPDGSIHYAGGIGGHGYDRDHHINLGKHYHRDYSSPGGMVVGSPHGYPVYSDRRISGSYSSGGGGGSSSSIADGSSGSSSSGGHASALSGSSSHESEKQWTWLESVLAQSKDSKKFVYIVGHIPPGSDERHIGHMPYGHTSFTEKNNLRYLRLVKKYSEIIQGQFFGHLHSDSFRVVYSDSGKPISWMMIAPSITPRKMSESNNPAMRLYKFDTDTGQVLDYTQYYLDLEQANQLGEAVWQPEYNLTTYYYGLGEVSSVALHNLADRFTNADDTQFAKYYRANSVRHSTQTCEGSCLLNHYCAITRLDYRELRSCLETAAKAMASKNGSTSAHGIGLVPLMATLALLIGAYCASASGGDNRVRYAISGLGLLCDIGKLLIGNVCVVAVLLCGCASLLLGSSLTVVPVSVRSK</sequence>
<dbReference type="PANTHER" id="PTHR10340">
    <property type="entry name" value="SPHINGOMYELIN PHOSPHODIESTERASE"/>
    <property type="match status" value="1"/>
</dbReference>
<reference evidence="6" key="2">
    <citation type="submission" date="2020-05" db="UniProtKB">
        <authorList>
            <consortium name="EnsemblMetazoa"/>
        </authorList>
    </citation>
    <scope>IDENTIFICATION</scope>
    <source>
        <strain evidence="6">LVP_AGWG</strain>
    </source>
</reference>
<dbReference type="Gene3D" id="3.60.21.10">
    <property type="match status" value="1"/>
</dbReference>
<evidence type="ECO:0000256" key="2">
    <source>
        <dbReference type="ARBA" id="ARBA00023180"/>
    </source>
</evidence>
<feature type="transmembrane region" description="Helical" evidence="4">
    <location>
        <begin position="615"/>
        <end position="638"/>
    </location>
</feature>
<gene>
    <name evidence="6" type="primary">5569149</name>
</gene>
<organism evidence="6 7">
    <name type="scientific">Aedes aegypti</name>
    <name type="common">Yellowfever mosquito</name>
    <name type="synonym">Culex aegypti</name>
    <dbReference type="NCBI Taxonomy" id="7159"/>
    <lineage>
        <taxon>Eukaryota</taxon>
        <taxon>Metazoa</taxon>
        <taxon>Ecdysozoa</taxon>
        <taxon>Arthropoda</taxon>
        <taxon>Hexapoda</taxon>
        <taxon>Insecta</taxon>
        <taxon>Pterygota</taxon>
        <taxon>Neoptera</taxon>
        <taxon>Endopterygota</taxon>
        <taxon>Diptera</taxon>
        <taxon>Nematocera</taxon>
        <taxon>Culicoidea</taxon>
        <taxon>Culicidae</taxon>
        <taxon>Culicinae</taxon>
        <taxon>Aedini</taxon>
        <taxon>Aedes</taxon>
        <taxon>Stegomyia</taxon>
    </lineage>
</organism>
<keyword evidence="4" id="KW-1133">Transmembrane helix</keyword>
<dbReference type="Proteomes" id="UP000008820">
    <property type="component" value="Chromosome 2"/>
</dbReference>
<proteinExistence type="predicted"/>
<dbReference type="SUPFAM" id="SSF56300">
    <property type="entry name" value="Metallo-dependent phosphatases"/>
    <property type="match status" value="2"/>
</dbReference>
<evidence type="ECO:0000256" key="1">
    <source>
        <dbReference type="ARBA" id="ARBA00022801"/>
    </source>
</evidence>
<dbReference type="OrthoDB" id="348678at2759"/>
<feature type="domain" description="Sphingomyelin phosphodiesterase C-terminal" evidence="5">
    <location>
        <begin position="412"/>
        <end position="549"/>
    </location>
</feature>
<dbReference type="GO" id="GO:0005615">
    <property type="term" value="C:extracellular space"/>
    <property type="evidence" value="ECO:0007669"/>
    <property type="project" value="TreeGrafter"/>
</dbReference>
<keyword evidence="4" id="KW-0472">Membrane</keyword>
<keyword evidence="2" id="KW-0325">Glycoprotein</keyword>
<protein>
    <recommendedName>
        <fullName evidence="5">Sphingomyelin phosphodiesterase C-terminal domain-containing protein</fullName>
    </recommendedName>
</protein>
<dbReference type="InterPro" id="IPR029052">
    <property type="entry name" value="Metallo-depent_PP-like"/>
</dbReference>
<feature type="compositionally biased region" description="Low complexity" evidence="3">
    <location>
        <begin position="297"/>
        <end position="321"/>
    </location>
</feature>
<feature type="region of interest" description="Disordered" evidence="3">
    <location>
        <begin position="287"/>
        <end position="321"/>
    </location>
</feature>
<evidence type="ECO:0000256" key="4">
    <source>
        <dbReference type="SAM" id="Phobius"/>
    </source>
</evidence>
<dbReference type="EnsemblMetazoa" id="AAEL022465-RA">
    <property type="protein sequence ID" value="AAEL022465-PA"/>
    <property type="gene ID" value="AAEL022465"/>
</dbReference>
<evidence type="ECO:0000313" key="7">
    <source>
        <dbReference type="Proteomes" id="UP000008820"/>
    </source>
</evidence>
<feature type="transmembrane region" description="Helical" evidence="4">
    <location>
        <begin position="20"/>
        <end position="40"/>
    </location>
</feature>
<dbReference type="InParanoid" id="A0A6I8U1C1"/>
<accession>A0A6I8U1C1</accession>
<name>A0A6I8U1C1_AEDAE</name>
<keyword evidence="4" id="KW-0812">Transmembrane</keyword>
<dbReference type="InterPro" id="IPR045473">
    <property type="entry name" value="ASM_C"/>
</dbReference>
<keyword evidence="1" id="KW-0378">Hydrolase</keyword>
<evidence type="ECO:0000259" key="5">
    <source>
        <dbReference type="Pfam" id="PF19272"/>
    </source>
</evidence>